<evidence type="ECO:0000259" key="2">
    <source>
        <dbReference type="PROSITE" id="PS50975"/>
    </source>
</evidence>
<sequence length="426" mass="49280">MKGLYLVMETKNGVKFTPVLLGSDFNVYGMARSFYDLYHEPVQAFASIQLAPTRYTKVVNLELIPGFDEDPVWIETMRKLKERYADHPEPVILIGCGDGYAELISKHKAELEDVFICPYIDYDKLRQLNNKENFYKVCDQYGLPYPHTRIITKEEATSGEPIQQPFGYPVALKPANSVEWLDVHFEGRKKAFRIQSEAEFTDIVAKIYANGYQSDLILQDFIPGDDSNMRVLNAYVDQDHHVKMMCLGHPLLEDCAPSAIGNYVAIIPEYNETIYRDIQKFLEAIDFTGYANFDMKYDSRDQSFKLFEINLRQGRSSFFVTLNGYNLADWVVKDYVKHTLADAPTVYGNQDASQHALWLGVPVKVFKQYTRENADKDRALKLIAAGKYGTTYRFDQDMNLKRWALIKWMEHNYTVNFKKYFAENKG</sequence>
<name>A0A0R1R629_9LACO</name>
<keyword evidence="1" id="KW-0547">Nucleotide-binding</keyword>
<gene>
    <name evidence="3" type="ORF">FD37_GL002053</name>
</gene>
<protein>
    <submittedName>
        <fullName evidence="3">ATP-grasp protein</fullName>
    </submittedName>
</protein>
<dbReference type="Gene3D" id="3.30.470.20">
    <property type="entry name" value="ATP-grasp fold, B domain"/>
    <property type="match status" value="1"/>
</dbReference>
<reference evidence="3 4" key="1">
    <citation type="journal article" date="2015" name="Genome Announc.">
        <title>Expanding the biotechnology potential of lactobacilli through comparative genomics of 213 strains and associated genera.</title>
        <authorList>
            <person name="Sun Z."/>
            <person name="Harris H.M."/>
            <person name="McCann A."/>
            <person name="Guo C."/>
            <person name="Argimon S."/>
            <person name="Zhang W."/>
            <person name="Yang X."/>
            <person name="Jeffery I.B."/>
            <person name="Cooney J.C."/>
            <person name="Kagawa T.F."/>
            <person name="Liu W."/>
            <person name="Song Y."/>
            <person name="Salvetti E."/>
            <person name="Wrobel A."/>
            <person name="Rasinkangas P."/>
            <person name="Parkhill J."/>
            <person name="Rea M.C."/>
            <person name="O'Sullivan O."/>
            <person name="Ritari J."/>
            <person name="Douillard F.P."/>
            <person name="Paul Ross R."/>
            <person name="Yang R."/>
            <person name="Briner A.E."/>
            <person name="Felis G.E."/>
            <person name="de Vos W.M."/>
            <person name="Barrangou R."/>
            <person name="Klaenhammer T.R."/>
            <person name="Caufield P.W."/>
            <person name="Cui Y."/>
            <person name="Zhang H."/>
            <person name="O'Toole P.W."/>
        </authorList>
    </citation>
    <scope>NUCLEOTIDE SEQUENCE [LARGE SCALE GENOMIC DNA]</scope>
    <source>
        <strain evidence="3 4">DSM 15429</strain>
    </source>
</reference>
<feature type="domain" description="ATP-grasp" evidence="2">
    <location>
        <begin position="135"/>
        <end position="336"/>
    </location>
</feature>
<dbReference type="GO" id="GO:0046872">
    <property type="term" value="F:metal ion binding"/>
    <property type="evidence" value="ECO:0007669"/>
    <property type="project" value="InterPro"/>
</dbReference>
<keyword evidence="1" id="KW-0067">ATP-binding</keyword>
<dbReference type="InterPro" id="IPR011761">
    <property type="entry name" value="ATP-grasp"/>
</dbReference>
<dbReference type="PROSITE" id="PS50975">
    <property type="entry name" value="ATP_GRASP"/>
    <property type="match status" value="1"/>
</dbReference>
<dbReference type="EMBL" id="AZFC01000002">
    <property type="protein sequence ID" value="KRL50388.1"/>
    <property type="molecule type" value="Genomic_DNA"/>
</dbReference>
<dbReference type="GO" id="GO:0005524">
    <property type="term" value="F:ATP binding"/>
    <property type="evidence" value="ECO:0007669"/>
    <property type="project" value="UniProtKB-UniRule"/>
</dbReference>
<organism evidence="3 4">
    <name type="scientific">Levilactobacillus spicheri DSM 15429</name>
    <dbReference type="NCBI Taxonomy" id="1423805"/>
    <lineage>
        <taxon>Bacteria</taxon>
        <taxon>Bacillati</taxon>
        <taxon>Bacillota</taxon>
        <taxon>Bacilli</taxon>
        <taxon>Lactobacillales</taxon>
        <taxon>Lactobacillaceae</taxon>
        <taxon>Levilactobacillus</taxon>
    </lineage>
</organism>
<accession>A0A0R1R629</accession>
<comment type="caution">
    <text evidence="3">The sequence shown here is derived from an EMBL/GenBank/DDBJ whole genome shotgun (WGS) entry which is preliminary data.</text>
</comment>
<proteinExistence type="predicted"/>
<evidence type="ECO:0000256" key="1">
    <source>
        <dbReference type="PROSITE-ProRule" id="PRU00409"/>
    </source>
</evidence>
<dbReference type="SUPFAM" id="SSF56059">
    <property type="entry name" value="Glutathione synthetase ATP-binding domain-like"/>
    <property type="match status" value="1"/>
</dbReference>
<dbReference type="Proteomes" id="UP000051835">
    <property type="component" value="Unassembled WGS sequence"/>
</dbReference>
<dbReference type="AlphaFoldDB" id="A0A0R1R629"/>
<dbReference type="PATRIC" id="fig|1423805.4.peg.2104"/>
<evidence type="ECO:0000313" key="3">
    <source>
        <dbReference type="EMBL" id="KRL50388.1"/>
    </source>
</evidence>
<evidence type="ECO:0000313" key="4">
    <source>
        <dbReference type="Proteomes" id="UP000051835"/>
    </source>
</evidence>